<dbReference type="PROSITE" id="PS51257">
    <property type="entry name" value="PROKAR_LIPOPROTEIN"/>
    <property type="match status" value="1"/>
</dbReference>
<dbReference type="Pfam" id="PF13306">
    <property type="entry name" value="LRR_5"/>
    <property type="match status" value="1"/>
</dbReference>
<evidence type="ECO:0000313" key="2">
    <source>
        <dbReference type="EMBL" id="OEJ15272.1"/>
    </source>
</evidence>
<evidence type="ECO:0000313" key="3">
    <source>
        <dbReference type="Proteomes" id="UP000095247"/>
    </source>
</evidence>
<dbReference type="PANTHER" id="PTHR45661:SF3">
    <property type="entry name" value="IG-LIKE DOMAIN-CONTAINING PROTEIN"/>
    <property type="match status" value="1"/>
</dbReference>
<dbReference type="SUPFAM" id="SSF52058">
    <property type="entry name" value="L domain-like"/>
    <property type="match status" value="1"/>
</dbReference>
<gene>
    <name evidence="2" type="ORF">BFL38_13285</name>
</gene>
<dbReference type="EMBL" id="MDCO01000006">
    <property type="protein sequence ID" value="OEJ15272.1"/>
    <property type="molecule type" value="Genomic_DNA"/>
</dbReference>
<sequence length="334" mass="36753">MIKNILLILTLVLVSCSSEIVSPNINNDNADNTVPSGPTEEELIAKYGIDIGLDDAVISQKIEENLKAYYEEMGSYRLIFTGVPKDYTQSTAESLSILTVKSAVNVGTAKNIDIDIRNIDFQDNTIKTCMFSGETIDDTINLNFIFPNNKIKTIESMSFDNLYNIREIILPDSVTSIENDAFNNCQNIEKLTLGNGLKTIGDMSFLYNNSLKEVVIPNSVTSIGMGAFSGAPIETLKLSSSLESIGDAAFDTIYITELTIPASLKSIGMQAFAFSQELTTLTYLGTNPNDIKDSGYIFYYCDKLKTLILPNASDITDNAWKTFLGGTFTDIRKQ</sequence>
<dbReference type="InterPro" id="IPR032675">
    <property type="entry name" value="LRR_dom_sf"/>
</dbReference>
<dbReference type="PANTHER" id="PTHR45661">
    <property type="entry name" value="SURFACE ANTIGEN"/>
    <property type="match status" value="1"/>
</dbReference>
<reference evidence="2 3" key="1">
    <citation type="submission" date="2016-08" db="EMBL/GenBank/DDBJ databases">
        <title>Characterization and recognition of Brachyspira hampsonii sp. nov., a novel intestinal spirochete that is pathogenic to pigs.</title>
        <authorList>
            <person name="Mirajkar N."/>
            <person name="La T."/>
            <person name="Phillips N."/>
            <person name="Hampson D."/>
            <person name="Gebhart C."/>
        </authorList>
    </citation>
    <scope>NUCLEOTIDE SEQUENCE [LARGE SCALE GENOMIC DNA]</scope>
    <source>
        <strain evidence="2 3">P280/1</strain>
    </source>
</reference>
<dbReference type="RefSeq" id="WP_069725828.1">
    <property type="nucleotide sequence ID" value="NZ_MDCO01000006.1"/>
</dbReference>
<evidence type="ECO:0008006" key="4">
    <source>
        <dbReference type="Google" id="ProtNLM"/>
    </source>
</evidence>
<dbReference type="Proteomes" id="UP000095247">
    <property type="component" value="Unassembled WGS sequence"/>
</dbReference>
<proteinExistence type="predicted"/>
<protein>
    <recommendedName>
        <fullName evidence="4">Cell surface protein</fullName>
    </recommendedName>
</protein>
<dbReference type="Gene3D" id="3.80.10.10">
    <property type="entry name" value="Ribonuclease Inhibitor"/>
    <property type="match status" value="1"/>
</dbReference>
<dbReference type="AlphaFoldDB" id="A0A1E5NGH9"/>
<dbReference type="InterPro" id="IPR053139">
    <property type="entry name" value="Surface_bspA-like"/>
</dbReference>
<feature type="signal peptide" evidence="1">
    <location>
        <begin position="1"/>
        <end position="20"/>
    </location>
</feature>
<keyword evidence="1" id="KW-0732">Signal</keyword>
<accession>A0A1E5NGH9</accession>
<evidence type="ECO:0000256" key="1">
    <source>
        <dbReference type="SAM" id="SignalP"/>
    </source>
</evidence>
<comment type="caution">
    <text evidence="2">The sequence shown here is derived from an EMBL/GenBank/DDBJ whole genome shotgun (WGS) entry which is preliminary data.</text>
</comment>
<organism evidence="2 3">
    <name type="scientific">Brachyspira hampsonii</name>
    <dbReference type="NCBI Taxonomy" id="1287055"/>
    <lineage>
        <taxon>Bacteria</taxon>
        <taxon>Pseudomonadati</taxon>
        <taxon>Spirochaetota</taxon>
        <taxon>Spirochaetia</taxon>
        <taxon>Brachyspirales</taxon>
        <taxon>Brachyspiraceae</taxon>
        <taxon>Brachyspira</taxon>
    </lineage>
</organism>
<name>A0A1E5NGH9_9SPIR</name>
<feature type="chain" id="PRO_5009182334" description="Cell surface protein" evidence="1">
    <location>
        <begin position="21"/>
        <end position="334"/>
    </location>
</feature>
<dbReference type="InterPro" id="IPR026906">
    <property type="entry name" value="LRR_5"/>
</dbReference>